<dbReference type="EMBL" id="JACGXA010000001">
    <property type="protein sequence ID" value="MBA8804409.1"/>
    <property type="molecule type" value="Genomic_DNA"/>
</dbReference>
<feature type="signal peptide" evidence="1">
    <location>
        <begin position="1"/>
        <end position="24"/>
    </location>
</feature>
<feature type="chain" id="PRO_5039070760" description="DUF3558 domain-containing protein" evidence="1">
    <location>
        <begin position="25"/>
        <end position="209"/>
    </location>
</feature>
<evidence type="ECO:0000313" key="3">
    <source>
        <dbReference type="Proteomes" id="UP000580910"/>
    </source>
</evidence>
<keyword evidence="1" id="KW-0732">Signal</keyword>
<proteinExistence type="predicted"/>
<organism evidence="2 3">
    <name type="scientific">Nocardioides ginsengisegetis</name>
    <dbReference type="NCBI Taxonomy" id="661491"/>
    <lineage>
        <taxon>Bacteria</taxon>
        <taxon>Bacillati</taxon>
        <taxon>Actinomycetota</taxon>
        <taxon>Actinomycetes</taxon>
        <taxon>Propionibacteriales</taxon>
        <taxon>Nocardioidaceae</taxon>
        <taxon>Nocardioides</taxon>
    </lineage>
</organism>
<keyword evidence="3" id="KW-1185">Reference proteome</keyword>
<gene>
    <name evidence="2" type="ORF">FB382_002700</name>
</gene>
<evidence type="ECO:0000256" key="1">
    <source>
        <dbReference type="SAM" id="SignalP"/>
    </source>
</evidence>
<dbReference type="RefSeq" id="WP_182539919.1">
    <property type="nucleotide sequence ID" value="NZ_JACGXA010000001.1"/>
</dbReference>
<dbReference type="AlphaFoldDB" id="A0A7W3J1E5"/>
<dbReference type="Proteomes" id="UP000580910">
    <property type="component" value="Unassembled WGS sequence"/>
</dbReference>
<protein>
    <recommendedName>
        <fullName evidence="4">DUF3558 domain-containing protein</fullName>
    </recommendedName>
</protein>
<accession>A0A7W3J1E5</accession>
<comment type="caution">
    <text evidence="2">The sequence shown here is derived from an EMBL/GenBank/DDBJ whole genome shotgun (WGS) entry which is preliminary data.</text>
</comment>
<evidence type="ECO:0008006" key="4">
    <source>
        <dbReference type="Google" id="ProtNLM"/>
    </source>
</evidence>
<name>A0A7W3J1E5_9ACTN</name>
<sequence length="209" mass="21538">MSDLRLLAPAAVVAVLALVGISSCDDGSSSPDAAPTASVTKLSDLDTTAMVVARDAFCSGIGPDTLQAALGTTKYDGLAYNNGEHARLVKGVRDVAHEYDCTWRAQDGSVARAWVFAPPVTVDRATQLRDAAVGRGCQGTNDAGFGKPSVATRCGTPRGHFQGYYGLFGDAWLSCTLAVPGKQEPADLTERASDWCAAVALAASGQTAG</sequence>
<reference evidence="2 3" key="1">
    <citation type="submission" date="2020-07" db="EMBL/GenBank/DDBJ databases">
        <title>Sequencing the genomes of 1000 actinobacteria strains.</title>
        <authorList>
            <person name="Klenk H.-P."/>
        </authorList>
    </citation>
    <scope>NUCLEOTIDE SEQUENCE [LARGE SCALE GENOMIC DNA]</scope>
    <source>
        <strain evidence="2 3">DSM 21349</strain>
    </source>
</reference>
<evidence type="ECO:0000313" key="2">
    <source>
        <dbReference type="EMBL" id="MBA8804409.1"/>
    </source>
</evidence>
<dbReference type="PROSITE" id="PS51257">
    <property type="entry name" value="PROKAR_LIPOPROTEIN"/>
    <property type="match status" value="1"/>
</dbReference>